<dbReference type="GO" id="GO:0030674">
    <property type="term" value="F:protein-macromolecule adaptor activity"/>
    <property type="evidence" value="ECO:0007669"/>
    <property type="project" value="TreeGrafter"/>
</dbReference>
<sequence>MFKDLKQIVNLITINNDIKARISLLSGDTITVPDISEEFDKFSIQGNLIIDSLTPKRIKSITIQFNGNLHNTKDGSFENQKSSIIDNQLRLVSEPVDVSVGCSVFGFELALPNTLPSSINSKTLKLKYTLTAHIEFIDYSKLTKKHALTLNNNNLLPNRQLRELSYINNGKFPNLVDWEVEFPTRLYSPGDAINFRISLNFYLGVIINFIQVELVQIIKLHPRNLQRSLYGENLIYNTQTIAHTNLNAPKDSSVDKFGFNLPIPVKSMLAQTMKTEWFEVEHKILIRLGIQNYCNSAKVCNLWVPVGIAGKSNERAVKFELPKYSNLSNNSRFLWGRRELPPIYSN</sequence>
<evidence type="ECO:0000313" key="2">
    <source>
        <dbReference type="EMBL" id="KXN74313.1"/>
    </source>
</evidence>
<dbReference type="AlphaFoldDB" id="A0A137PH36"/>
<organism evidence="2 3">
    <name type="scientific">Conidiobolus coronatus (strain ATCC 28846 / CBS 209.66 / NRRL 28638)</name>
    <name type="common">Delacroixia coronata</name>
    <dbReference type="NCBI Taxonomy" id="796925"/>
    <lineage>
        <taxon>Eukaryota</taxon>
        <taxon>Fungi</taxon>
        <taxon>Fungi incertae sedis</taxon>
        <taxon>Zoopagomycota</taxon>
        <taxon>Entomophthoromycotina</taxon>
        <taxon>Entomophthoromycetes</taxon>
        <taxon>Entomophthorales</taxon>
        <taxon>Ancylistaceae</taxon>
        <taxon>Conidiobolus</taxon>
    </lineage>
</organism>
<gene>
    <name evidence="2" type="ORF">CONCODRAFT_170552</name>
</gene>
<dbReference type="GO" id="GO:0005886">
    <property type="term" value="C:plasma membrane"/>
    <property type="evidence" value="ECO:0007669"/>
    <property type="project" value="TreeGrafter"/>
</dbReference>
<evidence type="ECO:0000259" key="1">
    <source>
        <dbReference type="Pfam" id="PF02752"/>
    </source>
</evidence>
<protein>
    <recommendedName>
        <fullName evidence="1">Arrestin C-terminal-like domain-containing protein</fullName>
    </recommendedName>
</protein>
<dbReference type="Pfam" id="PF02752">
    <property type="entry name" value="Arrestin_C"/>
    <property type="match status" value="1"/>
</dbReference>
<dbReference type="Proteomes" id="UP000070444">
    <property type="component" value="Unassembled WGS sequence"/>
</dbReference>
<dbReference type="OrthoDB" id="2333384at2759"/>
<dbReference type="EMBL" id="KQ964425">
    <property type="protein sequence ID" value="KXN74313.1"/>
    <property type="molecule type" value="Genomic_DNA"/>
</dbReference>
<keyword evidence="3" id="KW-1185">Reference proteome</keyword>
<proteinExistence type="predicted"/>
<dbReference type="GO" id="GO:0070086">
    <property type="term" value="P:ubiquitin-dependent endocytosis"/>
    <property type="evidence" value="ECO:0007669"/>
    <property type="project" value="TreeGrafter"/>
</dbReference>
<dbReference type="InterPro" id="IPR011022">
    <property type="entry name" value="Arrestin_C-like"/>
</dbReference>
<dbReference type="InterPro" id="IPR014752">
    <property type="entry name" value="Arrestin-like_C"/>
</dbReference>
<name>A0A137PH36_CONC2</name>
<dbReference type="GO" id="GO:0005829">
    <property type="term" value="C:cytosol"/>
    <property type="evidence" value="ECO:0007669"/>
    <property type="project" value="TreeGrafter"/>
</dbReference>
<dbReference type="InterPro" id="IPR050357">
    <property type="entry name" value="Arrestin_domain-protein"/>
</dbReference>
<evidence type="ECO:0000313" key="3">
    <source>
        <dbReference type="Proteomes" id="UP000070444"/>
    </source>
</evidence>
<reference evidence="2 3" key="1">
    <citation type="journal article" date="2015" name="Genome Biol. Evol.">
        <title>Phylogenomic analyses indicate that early fungi evolved digesting cell walls of algal ancestors of land plants.</title>
        <authorList>
            <person name="Chang Y."/>
            <person name="Wang S."/>
            <person name="Sekimoto S."/>
            <person name="Aerts A.L."/>
            <person name="Choi C."/>
            <person name="Clum A."/>
            <person name="LaButti K.M."/>
            <person name="Lindquist E.A."/>
            <person name="Yee Ngan C."/>
            <person name="Ohm R.A."/>
            <person name="Salamov A.A."/>
            <person name="Grigoriev I.V."/>
            <person name="Spatafora J.W."/>
            <person name="Berbee M.L."/>
        </authorList>
    </citation>
    <scope>NUCLEOTIDE SEQUENCE [LARGE SCALE GENOMIC DNA]</scope>
    <source>
        <strain evidence="2 3">NRRL 28638</strain>
    </source>
</reference>
<dbReference type="PANTHER" id="PTHR11188:SF17">
    <property type="entry name" value="FI21816P1"/>
    <property type="match status" value="1"/>
</dbReference>
<dbReference type="Gene3D" id="2.60.40.640">
    <property type="match status" value="2"/>
</dbReference>
<dbReference type="PANTHER" id="PTHR11188">
    <property type="entry name" value="ARRESTIN DOMAIN CONTAINING PROTEIN"/>
    <property type="match status" value="1"/>
</dbReference>
<dbReference type="GO" id="GO:0031625">
    <property type="term" value="F:ubiquitin protein ligase binding"/>
    <property type="evidence" value="ECO:0007669"/>
    <property type="project" value="TreeGrafter"/>
</dbReference>
<accession>A0A137PH36</accession>
<feature type="domain" description="Arrestin C-terminal-like" evidence="1">
    <location>
        <begin position="175"/>
        <end position="301"/>
    </location>
</feature>